<dbReference type="PROSITE" id="PS50158">
    <property type="entry name" value="ZF_CCHC"/>
    <property type="match status" value="1"/>
</dbReference>
<feature type="domain" description="CCHC-type" evidence="4">
    <location>
        <begin position="260"/>
        <end position="276"/>
    </location>
</feature>
<evidence type="ECO:0000256" key="1">
    <source>
        <dbReference type="ARBA" id="ARBA00022664"/>
    </source>
</evidence>
<feature type="region of interest" description="Disordered" evidence="3">
    <location>
        <begin position="312"/>
        <end position="339"/>
    </location>
</feature>
<feature type="compositionally biased region" description="Basic and acidic residues" evidence="3">
    <location>
        <begin position="326"/>
        <end position="339"/>
    </location>
</feature>
<dbReference type="SUPFAM" id="SSF57756">
    <property type="entry name" value="Retrovirus zinc finger-like domains"/>
    <property type="match status" value="1"/>
</dbReference>
<proteinExistence type="predicted"/>
<dbReference type="InterPro" id="IPR001878">
    <property type="entry name" value="Znf_CCHC"/>
</dbReference>
<keyword evidence="6" id="KW-1185">Reference proteome</keyword>
<dbReference type="GO" id="GO:0008270">
    <property type="term" value="F:zinc ion binding"/>
    <property type="evidence" value="ECO:0007669"/>
    <property type="project" value="UniProtKB-KW"/>
</dbReference>
<dbReference type="Proteomes" id="UP000198372">
    <property type="component" value="Unassembled WGS sequence"/>
</dbReference>
<dbReference type="OrthoDB" id="4742101at2759"/>
<feature type="compositionally biased region" description="Polar residues" evidence="3">
    <location>
        <begin position="312"/>
        <end position="321"/>
    </location>
</feature>
<gene>
    <name evidence="5" type="ORF">BQ2448_245</name>
</gene>
<evidence type="ECO:0000256" key="3">
    <source>
        <dbReference type="SAM" id="MobiDB-lite"/>
    </source>
</evidence>
<name>A0A238F8C9_9BASI</name>
<evidence type="ECO:0000313" key="6">
    <source>
        <dbReference type="Proteomes" id="UP000198372"/>
    </source>
</evidence>
<organism evidence="5 6">
    <name type="scientific">Microbotryum intermedium</name>
    <dbReference type="NCBI Taxonomy" id="269621"/>
    <lineage>
        <taxon>Eukaryota</taxon>
        <taxon>Fungi</taxon>
        <taxon>Dikarya</taxon>
        <taxon>Basidiomycota</taxon>
        <taxon>Pucciniomycotina</taxon>
        <taxon>Microbotryomycetes</taxon>
        <taxon>Microbotryales</taxon>
        <taxon>Microbotryaceae</taxon>
        <taxon>Microbotryum</taxon>
    </lineage>
</organism>
<evidence type="ECO:0000259" key="4">
    <source>
        <dbReference type="PROSITE" id="PS50158"/>
    </source>
</evidence>
<keyword evidence="2" id="KW-0862">Zinc</keyword>
<dbReference type="InterPro" id="IPR036875">
    <property type="entry name" value="Znf_CCHC_sf"/>
</dbReference>
<dbReference type="AlphaFoldDB" id="A0A238F8C9"/>
<evidence type="ECO:0000313" key="5">
    <source>
        <dbReference type="EMBL" id="SCV68124.1"/>
    </source>
</evidence>
<sequence length="339" mass="37925">MGYCYLYDEAYQQDQTVYFAREQRLPKGLRSRGVCGAARWSCLRHWERWLKLVVTRWLAGCEDAIESAEWNYGGEIEAVHLIREAGNKMEGEGADWYMDRRDNLKALKSWAEFAAEVKTRFVNEKTGLAAEHTFFNAHQGGTFGDFVAVLTQERSQAGSDPTGTPCISDDLFKRQLLHRCDELLYLRATASPSFSLAKFTVNGLSAYLQSMWDAITLERVTTGVRRMGWRQEASEATQTVGTRPPLLDPVAKEKATREGRCFLCNVQGHISAHCPSKQTSSAPSAPLQTASPRPVVKPALVAAIRQYQETGDSTSFVGLSSDSEEDDKRMFAAFPREGD</sequence>
<protein>
    <submittedName>
        <fullName evidence="5">BQ2448_245 protein</fullName>
    </submittedName>
</protein>
<keyword evidence="2" id="KW-0479">Metal-binding</keyword>
<reference evidence="6" key="1">
    <citation type="submission" date="2016-09" db="EMBL/GenBank/DDBJ databases">
        <authorList>
            <person name="Jeantristanb JTB J.-T."/>
            <person name="Ricardo R."/>
        </authorList>
    </citation>
    <scope>NUCLEOTIDE SEQUENCE [LARGE SCALE GENOMIC DNA]</scope>
</reference>
<keyword evidence="2" id="KW-0863">Zinc-finger</keyword>
<accession>A0A238F8C9</accession>
<dbReference type="EMBL" id="FMSP01000003">
    <property type="protein sequence ID" value="SCV68124.1"/>
    <property type="molecule type" value="Genomic_DNA"/>
</dbReference>
<dbReference type="GO" id="GO:0003676">
    <property type="term" value="F:nucleic acid binding"/>
    <property type="evidence" value="ECO:0007669"/>
    <property type="project" value="InterPro"/>
</dbReference>
<dbReference type="GO" id="GO:0006397">
    <property type="term" value="P:mRNA processing"/>
    <property type="evidence" value="ECO:0007669"/>
    <property type="project" value="UniProtKB-KW"/>
</dbReference>
<evidence type="ECO:0000256" key="2">
    <source>
        <dbReference type="PROSITE-ProRule" id="PRU00047"/>
    </source>
</evidence>
<keyword evidence="1" id="KW-0507">mRNA processing</keyword>